<feature type="region of interest" description="Disordered" evidence="1">
    <location>
        <begin position="241"/>
        <end position="279"/>
    </location>
</feature>
<feature type="region of interest" description="Disordered" evidence="1">
    <location>
        <begin position="2577"/>
        <end position="2614"/>
    </location>
</feature>
<feature type="compositionally biased region" description="Polar residues" evidence="1">
    <location>
        <begin position="2301"/>
        <end position="2310"/>
    </location>
</feature>
<feature type="domain" description="PH" evidence="2">
    <location>
        <begin position="2690"/>
        <end position="2802"/>
    </location>
</feature>
<dbReference type="GO" id="GO:0005934">
    <property type="term" value="C:cellular bud tip"/>
    <property type="evidence" value="ECO:0007669"/>
    <property type="project" value="TreeGrafter"/>
</dbReference>
<dbReference type="Pfam" id="PF12814">
    <property type="entry name" value="Mcp5_PH"/>
    <property type="match status" value="1"/>
</dbReference>
<dbReference type="OrthoDB" id="2149224at2759"/>
<feature type="compositionally biased region" description="Low complexity" evidence="1">
    <location>
        <begin position="2602"/>
        <end position="2612"/>
    </location>
</feature>
<dbReference type="SUPFAM" id="SSF50729">
    <property type="entry name" value="PH domain-like"/>
    <property type="match status" value="1"/>
</dbReference>
<protein>
    <submittedName>
        <fullName evidence="3">LALA0S03e02476g1_1</fullName>
    </submittedName>
</protein>
<evidence type="ECO:0000313" key="3">
    <source>
        <dbReference type="EMBL" id="CEP61421.1"/>
    </source>
</evidence>
<feature type="compositionally biased region" description="Polar residues" evidence="1">
    <location>
        <begin position="2829"/>
        <end position="2839"/>
    </location>
</feature>
<feature type="compositionally biased region" description="Low complexity" evidence="1">
    <location>
        <begin position="260"/>
        <end position="272"/>
    </location>
</feature>
<dbReference type="HOGENOM" id="CLU_225471_0_0_1"/>
<dbReference type="RefSeq" id="XP_022627655.1">
    <property type="nucleotide sequence ID" value="XM_022773152.1"/>
</dbReference>
<dbReference type="GO" id="GO:0005543">
    <property type="term" value="F:phospholipid binding"/>
    <property type="evidence" value="ECO:0007669"/>
    <property type="project" value="InterPro"/>
</dbReference>
<keyword evidence="4" id="KW-1185">Reference proteome</keyword>
<feature type="region of interest" description="Disordered" evidence="1">
    <location>
        <begin position="2346"/>
        <end position="2376"/>
    </location>
</feature>
<feature type="region of interest" description="Disordered" evidence="1">
    <location>
        <begin position="2290"/>
        <end position="2320"/>
    </location>
</feature>
<accession>A0A0C7N480</accession>
<dbReference type="EMBL" id="LN736362">
    <property type="protein sequence ID" value="CEP61421.1"/>
    <property type="molecule type" value="Genomic_DNA"/>
</dbReference>
<evidence type="ECO:0000259" key="2">
    <source>
        <dbReference type="SMART" id="SM00233"/>
    </source>
</evidence>
<dbReference type="InterPro" id="IPR001849">
    <property type="entry name" value="PH_domain"/>
</dbReference>
<dbReference type="Proteomes" id="UP000054304">
    <property type="component" value="Unassembled WGS sequence"/>
</dbReference>
<dbReference type="PANTHER" id="PTHR28190:SF1">
    <property type="entry name" value="NUCLEAR MIGRATION PROTEIN NUM1"/>
    <property type="match status" value="1"/>
</dbReference>
<sequence>MPQFRGQGKKSRDSDLRSQLEDMQRRIDHETEEALSKRDSKKHAPFSNILSKRDKRMSMPVFAGSSTHNNVVNSDSSKDVNFMVGLSENLLMECRRLQAENEKKSLRLKSLQQEYESLNSKFNTLSAKFQGTQQEGLSLKDTNWELETKLQEITEELKELKDSSERTKKELHSKMSMCRELQNKFDETNFEKQGLEMRLADTQQESAADLAGLKKNILELNEENDDLQRKVEAMSSEIRHLTEKHEKAKEPESLLANKPGSSGSRALSGAGLNETQVPSKEPIDGRLAEAHIVIEKLKQQIFHLQKTQKVNTSQDKISKEKAVRNREFTSDAINTSFGSTPHSTTTPVDNSIDSIEVDRSFNYSSDNDSVGDVTDTMDVPRNPILDDLSYDEGHSLEIEDVKRFADSHDLVLLSQKEYKSLQPIQKGIEKEALAGKHAESQNIEPSEEVMIARLQKENYVIYDSGAHREIERILSHWESPPSEYLEEKTMKLGKHIISAEEYKSFKSPTLATLIKRIAEFDYIALPTNELETLRETAENPSQEFLERNLSNHNKVTVSSDLYKELMEPSMDSLVSRAKNAGCKLINSREWESTLDSLANPTLAYLSEAAEAREHTLITKASHENLLHPPLADVSRRAAELKHALLSEKDYETLNATDRASVEEKAGSIGLVVLTEKEHMDLLQPTPEQLNEKVESNGYHVIKDEQYCTLINPDADCIAQMAAKFDLECIASQEITELRRSFSDPDDAYLKAKGMERHLKVLEEHEYEKLVAESELPALEAIERSITTHYLEPLLDWLREEMNFSVLRREEYEELRRKAEDPSYDELQKVTHNRGQVMLTVDRYEKLSHSFERPGLDFLQNHCKAYDKVIIDQDKWSDVNTMIEHPTLNYLENHAKNKGLHLSDFDSLTTLENQIDKPGIDYLSSKCKALDFEMISAKDLHELRKNAEKPERSYLDSKLQLFGCVSIDSDELSRLQRQLQVPEKAYLDEKLKSFGYLAVDETELSTMKNQLEDLSAMESQLKMPKLPYLEDRAKELGFVIIQGKILSDLSACVEDPELSFLEEKLKKFNMVAAQIVKSEDGPESLAGFIAVKDEEYQAMIQSFHDPPQSYLELKLKSLGLEAVDASEYSELKNLRDHPKQNFLEEKLAKFGLFVIQREMFSQLSVNGEKADLESLRQEAKVHGLAMIDQGELDELKEAVTSPRMSFLEDRLNGRGLMSMSKSEYKELTQAASVPDMAEITTILEERNLIAVEVSEHSKLKKHVEVPELVFLKEKLEEKGFTAIKENELDVLRKNALNPPTSLMEERLKDLGYHVMTVAEYKRLEDSVENPTLTFLHQKASDLDLLLVPEVENRKMVEMLNEPPLDYIQSKIKGYTLLPTDEVTLLRATATSPSLEFLTSESEKCGYTVIKTTEKQELINKAQSPSLSEVRGYAKNLKAVVLTDDEFQSMQDIVKNPSESFISEKAAAIGLTVLSENEYTTILAASEQEAALQKIEKSGMKVIPEEEYLKLRDGDVNNATIEKLESQLAKFGNAMISVTDLENLKRPLLERLDDALVLEFCEKRNLVMVSQQELASLKDAISKPSESVVEACAAKSGKVLLSRQEFDVLKEEAHLPPLETLQRGSEKLNLVLVDKSIYQNMMDRLANPSLEWLEVQVGGMGKILLDKAHYDELAEISENPSIEYLGGKVAQQDHCILSLVEHQNLRNQGQHPDESYIKEKASGMGMATVDVAELEDLKRREAYPELDELELKVQKLGKAIVSREQIDLLESPSPEYLKCAAEKNGLVLVENDEYTELRSFEDRISTEDLARIASRLSCSILPNADLEKMRNNIKEPSLEFLSSKAASYEKTVIDTEELHALKDDSKKLSDPTPEFVALLASAMGHILIDKMECEEMRATIAKPGQDYLNMKANDVGFALVDKVVYEKQLSTLDSPSIHHLKEKANKLQCEVVLASLWEQFSTTADRPTLEFLEKKVGLYPDHLIISVERLEALKSAAGESSGNKNSLDGPDNRVVETAPTPNVQIKPQDGNLNLNVSDIYDAAKSFGLAVMPAQELESLLEKLESVTQVASSKKLPLSDLRDTFGNRLQNDTASSIRLSRTVTDSSDYFDALQSEPNDSIINGAFDVSSAYYTDALSNPQLSRASTLSKKDEVDCISKIHEQARLLGFVLVKEDAVGFEDLSSVQDNTFCHGSAAPAIEGTSNLFDAGSFSDEASTMSSSEDENALKKRAAKLGLVIITEDEHAQFMTLKTLQTEKARQESTRVSGHASEDDGLLEHVYETRANVVSSIAQSSITGGNHEPESQVTKSTSVQTDEKAGLGSRSIHITHETVTKQDEPAYRGIEDNMSKIQSHNSSDSLKEGSVAGSSKERENRHSYSPSVSYTWKKAELIEKAHEFGLVSLEAEQFALIKEELAAAPKTLTLDDLMIKAAEFDLVPIQKKQFEQIKDELSNPSLTKEQVLENATVFGLVAVDKEEFERLTSRKSRSEDDELTSSGIDETELSEDNEDKLHLDALAKKLGLMCVPESAFVATTSAGGMDPQNVVVLPSTYYDYILAKDQEGLKMATNEELQMEAKKRGLAFNGKSSSTQSHTDASPQRFRISRQSTIRSNLSSESSNRRTLAEAAANAAYNDYDMVTIRSRGGRTSMSSGRQPILSAEVGVPHIRQTSFDGGISLATVASLSEPSIIPALTQTVIGEYLYKYYRRLGPISNVSSRHERYFWVHPYTLTLYWSTNNPVLGNPATNKTRAAAILGVESVDDPNPYPVGLYHKSIVIKTETRSVKITCATRQRHNIWFNSLRYLIQRSMDGIELDDPAADSTDTNKIYQLPGETPQLTNQRLSSTRRGYSAGSAKRSASSRTLRP</sequence>
<dbReference type="InterPro" id="IPR053005">
    <property type="entry name" value="Nuclear_Pos-Cytoskel_Interact"/>
</dbReference>
<gene>
    <name evidence="3" type="ORF">LALA0_S03e02476g</name>
</gene>
<feature type="compositionally biased region" description="Polar residues" evidence="1">
    <location>
        <begin position="2580"/>
        <end position="2592"/>
    </location>
</feature>
<dbReference type="STRING" id="1245769.A0A0C7N480"/>
<dbReference type="GO" id="GO:0015631">
    <property type="term" value="F:tubulin binding"/>
    <property type="evidence" value="ECO:0007669"/>
    <property type="project" value="TreeGrafter"/>
</dbReference>
<evidence type="ECO:0000256" key="1">
    <source>
        <dbReference type="SAM" id="MobiDB-lite"/>
    </source>
</evidence>
<dbReference type="CDD" id="cd13365">
    <property type="entry name" value="PH_PLC_plant-like"/>
    <property type="match status" value="1"/>
</dbReference>
<dbReference type="GO" id="GO:0032065">
    <property type="term" value="P:maintenance of protein location in cell cortex"/>
    <property type="evidence" value="ECO:0007669"/>
    <property type="project" value="InterPro"/>
</dbReference>
<dbReference type="GO" id="GO:0005938">
    <property type="term" value="C:cell cortex"/>
    <property type="evidence" value="ECO:0007669"/>
    <property type="project" value="InterPro"/>
</dbReference>
<feature type="compositionally biased region" description="Acidic residues" evidence="1">
    <location>
        <begin position="2485"/>
        <end position="2499"/>
    </location>
</feature>
<feature type="compositionally biased region" description="Basic and acidic residues" evidence="1">
    <location>
        <begin position="10"/>
        <end position="38"/>
    </location>
</feature>
<dbReference type="GO" id="GO:0000226">
    <property type="term" value="P:microtubule cytoskeleton organization"/>
    <property type="evidence" value="ECO:0007669"/>
    <property type="project" value="TreeGrafter"/>
</dbReference>
<dbReference type="GeneID" id="34684844"/>
<dbReference type="PANTHER" id="PTHR28190">
    <property type="entry name" value="NUCLEAR MIGRATION PROTEIN NUM1"/>
    <property type="match status" value="1"/>
</dbReference>
<feature type="region of interest" description="Disordered" evidence="1">
    <location>
        <begin position="2809"/>
        <end position="2859"/>
    </location>
</feature>
<evidence type="ECO:0000313" key="4">
    <source>
        <dbReference type="Proteomes" id="UP000054304"/>
    </source>
</evidence>
<organism evidence="3 4">
    <name type="scientific">Lachancea lanzarotensis</name>
    <dbReference type="NCBI Taxonomy" id="1245769"/>
    <lineage>
        <taxon>Eukaryota</taxon>
        <taxon>Fungi</taxon>
        <taxon>Dikarya</taxon>
        <taxon>Ascomycota</taxon>
        <taxon>Saccharomycotina</taxon>
        <taxon>Saccharomycetes</taxon>
        <taxon>Saccharomycetales</taxon>
        <taxon>Saccharomycetaceae</taxon>
        <taxon>Lachancea</taxon>
    </lineage>
</organism>
<feature type="region of interest" description="Disordered" evidence="1">
    <location>
        <begin position="2477"/>
        <end position="2499"/>
    </location>
</feature>
<dbReference type="GO" id="GO:0005739">
    <property type="term" value="C:mitochondrion"/>
    <property type="evidence" value="ECO:0007669"/>
    <property type="project" value="TreeGrafter"/>
</dbReference>
<reference evidence="3 4" key="1">
    <citation type="submission" date="2014-12" db="EMBL/GenBank/DDBJ databases">
        <authorList>
            <person name="Neuveglise Cecile"/>
        </authorList>
    </citation>
    <scope>NUCLEOTIDE SEQUENCE [LARGE SCALE GENOMIC DNA]</scope>
    <source>
        <strain evidence="3 4">CBS 12615</strain>
    </source>
</reference>
<feature type="compositionally biased region" description="Low complexity" evidence="1">
    <location>
        <begin position="2840"/>
        <end position="2859"/>
    </location>
</feature>
<feature type="region of interest" description="Disordered" evidence="1">
    <location>
        <begin position="1"/>
        <end position="52"/>
    </location>
</feature>
<name>A0A0C7N480_9SACH</name>
<feature type="compositionally biased region" description="Basic and acidic residues" evidence="1">
    <location>
        <begin position="241"/>
        <end position="252"/>
    </location>
</feature>
<dbReference type="InterPro" id="IPR024774">
    <property type="entry name" value="PH_dom-Mcp5-type"/>
</dbReference>
<dbReference type="SMART" id="SM00233">
    <property type="entry name" value="PH"/>
    <property type="match status" value="1"/>
</dbReference>
<proteinExistence type="predicted"/>